<accession>A0ABM4CMC4</accession>
<evidence type="ECO:0000256" key="4">
    <source>
        <dbReference type="ARBA" id="ARBA00022771"/>
    </source>
</evidence>
<protein>
    <submittedName>
        <fullName evidence="12">Transcription factor egl-46-like</fullName>
    </submittedName>
</protein>
<evidence type="ECO:0000259" key="10">
    <source>
        <dbReference type="PROSITE" id="PS50157"/>
    </source>
</evidence>
<evidence type="ECO:0000313" key="12">
    <source>
        <dbReference type="RefSeq" id="XP_065662949.1"/>
    </source>
</evidence>
<dbReference type="PANTHER" id="PTHR15065">
    <property type="entry name" value="INSULINOMA-ASSOCIATED 1"/>
    <property type="match status" value="1"/>
</dbReference>
<keyword evidence="3" id="KW-0677">Repeat</keyword>
<keyword evidence="6" id="KW-0805">Transcription regulation</keyword>
<evidence type="ECO:0000256" key="2">
    <source>
        <dbReference type="ARBA" id="ARBA00022723"/>
    </source>
</evidence>
<keyword evidence="2" id="KW-0479">Metal-binding</keyword>
<dbReference type="InterPro" id="IPR042972">
    <property type="entry name" value="INSM1/2"/>
</dbReference>
<evidence type="ECO:0000256" key="7">
    <source>
        <dbReference type="ARBA" id="ARBA00023163"/>
    </source>
</evidence>
<reference evidence="12" key="1">
    <citation type="submission" date="2025-08" db="UniProtKB">
        <authorList>
            <consortium name="RefSeq"/>
        </authorList>
    </citation>
    <scope>IDENTIFICATION</scope>
</reference>
<comment type="subcellular location">
    <subcellularLocation>
        <location evidence="1">Nucleus</location>
    </subcellularLocation>
</comment>
<dbReference type="Proteomes" id="UP001652625">
    <property type="component" value="Chromosome 09"/>
</dbReference>
<feature type="domain" description="C2H2-type" evidence="10">
    <location>
        <begin position="117"/>
        <end position="144"/>
    </location>
</feature>
<dbReference type="InterPro" id="IPR013087">
    <property type="entry name" value="Znf_C2H2_type"/>
</dbReference>
<dbReference type="SUPFAM" id="SSF57667">
    <property type="entry name" value="beta-beta-alpha zinc fingers"/>
    <property type="match status" value="1"/>
</dbReference>
<proteinExistence type="predicted"/>
<keyword evidence="5" id="KW-0862">Zinc</keyword>
<dbReference type="PROSITE" id="PS00028">
    <property type="entry name" value="ZINC_FINGER_C2H2_1"/>
    <property type="match status" value="1"/>
</dbReference>
<sequence length="188" mass="21687">MPKSFLVRHYKKSRLFQPYMVLNNKSKLFKKDKTDLDSVVALSMKTVFVKKLPSDKTEEIFIKDNKYDPSKENVVEETDGKSSLLQAGFKCQLCGEYHSNALSLAYHKCSCIKHIEHRCPECNKAFSCQANLASHRRWHKPKSVSTKRHNRNSPDPFKKCTLHLSLANALKSDCLMNLNAYRMNGEIF</sequence>
<evidence type="ECO:0000256" key="1">
    <source>
        <dbReference type="ARBA" id="ARBA00004123"/>
    </source>
</evidence>
<evidence type="ECO:0000256" key="8">
    <source>
        <dbReference type="ARBA" id="ARBA00023242"/>
    </source>
</evidence>
<gene>
    <name evidence="12" type="primary">LOC136085559</name>
</gene>
<dbReference type="GeneID" id="136085559"/>
<keyword evidence="7" id="KW-0804">Transcription</keyword>
<evidence type="ECO:0000256" key="9">
    <source>
        <dbReference type="PROSITE-ProRule" id="PRU00042"/>
    </source>
</evidence>
<keyword evidence="4 9" id="KW-0863">Zinc-finger</keyword>
<keyword evidence="11" id="KW-1185">Reference proteome</keyword>
<dbReference type="PANTHER" id="PTHR15065:SF4">
    <property type="entry name" value="LD18634P"/>
    <property type="match status" value="1"/>
</dbReference>
<dbReference type="RefSeq" id="XP_065662949.1">
    <property type="nucleotide sequence ID" value="XM_065806877.1"/>
</dbReference>
<evidence type="ECO:0000256" key="6">
    <source>
        <dbReference type="ARBA" id="ARBA00023015"/>
    </source>
</evidence>
<evidence type="ECO:0000313" key="11">
    <source>
        <dbReference type="Proteomes" id="UP001652625"/>
    </source>
</evidence>
<dbReference type="InterPro" id="IPR036236">
    <property type="entry name" value="Znf_C2H2_sf"/>
</dbReference>
<organism evidence="11 12">
    <name type="scientific">Hydra vulgaris</name>
    <name type="common">Hydra</name>
    <name type="synonym">Hydra attenuata</name>
    <dbReference type="NCBI Taxonomy" id="6087"/>
    <lineage>
        <taxon>Eukaryota</taxon>
        <taxon>Metazoa</taxon>
        <taxon>Cnidaria</taxon>
        <taxon>Hydrozoa</taxon>
        <taxon>Hydroidolina</taxon>
        <taxon>Anthoathecata</taxon>
        <taxon>Aplanulata</taxon>
        <taxon>Hydridae</taxon>
        <taxon>Hydra</taxon>
    </lineage>
</organism>
<dbReference type="Gene3D" id="3.30.160.60">
    <property type="entry name" value="Classic Zinc Finger"/>
    <property type="match status" value="1"/>
</dbReference>
<evidence type="ECO:0000256" key="5">
    <source>
        <dbReference type="ARBA" id="ARBA00022833"/>
    </source>
</evidence>
<name>A0ABM4CMC4_HYDVU</name>
<evidence type="ECO:0000256" key="3">
    <source>
        <dbReference type="ARBA" id="ARBA00022737"/>
    </source>
</evidence>
<keyword evidence="8" id="KW-0539">Nucleus</keyword>
<dbReference type="PROSITE" id="PS50157">
    <property type="entry name" value="ZINC_FINGER_C2H2_2"/>
    <property type="match status" value="1"/>
</dbReference>